<dbReference type="PANTHER" id="PTHR36766">
    <property type="entry name" value="PLANT BROAD-SPECTRUM MILDEW RESISTANCE PROTEIN RPW8"/>
    <property type="match status" value="1"/>
</dbReference>
<gene>
    <name evidence="4" type="ORF">OEZ85_000361</name>
</gene>
<evidence type="ECO:0000256" key="3">
    <source>
        <dbReference type="ARBA" id="ARBA00022737"/>
    </source>
</evidence>
<evidence type="ECO:0000256" key="1">
    <source>
        <dbReference type="ARBA" id="ARBA00004430"/>
    </source>
</evidence>
<keyword evidence="2" id="KW-0433">Leucine-rich repeat</keyword>
<proteinExistence type="predicted"/>
<dbReference type="Proteomes" id="UP001244341">
    <property type="component" value="Chromosome 16b"/>
</dbReference>
<keyword evidence="5" id="KW-1185">Reference proteome</keyword>
<accession>A0ABY8URD0</accession>
<evidence type="ECO:0000313" key="4">
    <source>
        <dbReference type="EMBL" id="WIA23660.1"/>
    </source>
</evidence>
<dbReference type="EMBL" id="CP126223">
    <property type="protein sequence ID" value="WIA23660.1"/>
    <property type="molecule type" value="Genomic_DNA"/>
</dbReference>
<organism evidence="4 5">
    <name type="scientific">Tetradesmus obliquus</name>
    <name type="common">Green alga</name>
    <name type="synonym">Acutodesmus obliquus</name>
    <dbReference type="NCBI Taxonomy" id="3088"/>
    <lineage>
        <taxon>Eukaryota</taxon>
        <taxon>Viridiplantae</taxon>
        <taxon>Chlorophyta</taxon>
        <taxon>core chlorophytes</taxon>
        <taxon>Chlorophyceae</taxon>
        <taxon>CS clade</taxon>
        <taxon>Sphaeropleales</taxon>
        <taxon>Scenedesmaceae</taxon>
        <taxon>Tetradesmus</taxon>
    </lineage>
</organism>
<evidence type="ECO:0000313" key="5">
    <source>
        <dbReference type="Proteomes" id="UP001244341"/>
    </source>
</evidence>
<keyword evidence="3" id="KW-0677">Repeat</keyword>
<dbReference type="InterPro" id="IPR032675">
    <property type="entry name" value="LRR_dom_sf"/>
</dbReference>
<reference evidence="4 5" key="1">
    <citation type="submission" date="2023-05" db="EMBL/GenBank/DDBJ databases">
        <title>A 100% complete, gapless, phased diploid assembly of the Scenedesmus obliquus UTEX 3031 genome.</title>
        <authorList>
            <person name="Biondi T.C."/>
            <person name="Hanschen E.R."/>
            <person name="Kwon T."/>
            <person name="Eng W."/>
            <person name="Kruse C.P.S."/>
            <person name="Koehler S.I."/>
            <person name="Kunde Y."/>
            <person name="Gleasner C.D."/>
            <person name="You Mak K.T."/>
            <person name="Polle J."/>
            <person name="Hovde B.T."/>
            <person name="Starkenburg S.R."/>
        </authorList>
    </citation>
    <scope>NUCLEOTIDE SEQUENCE [LARGE SCALE GENOMIC DNA]</scope>
    <source>
        <strain evidence="4 5">DOE0152z</strain>
    </source>
</reference>
<evidence type="ECO:0000256" key="2">
    <source>
        <dbReference type="ARBA" id="ARBA00022614"/>
    </source>
</evidence>
<dbReference type="Gene3D" id="3.80.10.10">
    <property type="entry name" value="Ribonuclease Inhibitor"/>
    <property type="match status" value="3"/>
</dbReference>
<protein>
    <submittedName>
        <fullName evidence="4">Uncharacterized protein</fullName>
    </submittedName>
</protein>
<dbReference type="PANTHER" id="PTHR36766:SF30">
    <property type="entry name" value="TIR-NBS TYPE DISEASE RESISTANCE PROTEIN-RELATED"/>
    <property type="match status" value="1"/>
</dbReference>
<comment type="subcellular location">
    <subcellularLocation>
        <location evidence="1">Cytoplasm</location>
        <location evidence="1">Cytoskeleton</location>
        <location evidence="1">Cilium axoneme</location>
    </subcellularLocation>
</comment>
<dbReference type="SMART" id="SM00369">
    <property type="entry name" value="LRR_TYP"/>
    <property type="match status" value="4"/>
</dbReference>
<dbReference type="SUPFAM" id="SSF52058">
    <property type="entry name" value="L domain-like"/>
    <property type="match status" value="1"/>
</dbReference>
<dbReference type="InterPro" id="IPR003591">
    <property type="entry name" value="Leu-rich_rpt_typical-subtyp"/>
</dbReference>
<name>A0ABY8URD0_TETOB</name>
<sequence>MVYEEEQKQEQQLCVKTNSRSVRLLRRKPLLLPAFAAAALSALRKQHARWHGETVCPQQHTETVVGFMSRAKSANTLCFRSCPSLLELPSNLCLLQQQLHSLTISCCGNLQELPQDLGCLSSLEHLALLHCENLSKLPYSIGGLSQLQQLTVKGCPQLQALPKSLLKLTSLKSLEIESCGLKSLPAAFPGPRLAASLTSLSISDCCGIQELPDGLFTTAGPALTALQRLTLQLPSLEMLPPGMGARLPRLVKFTVGGQALGELPASLGSLIELTHLVIRGCHALSALPACLAHLVSLRRLDVTSCKNLHELPENFGASSLRSSLTCLVLSDCASLRELPPSVGALGGLRQLVLHNCASLRHLPSSMGGEEAGLGDSLQSLTISGCEALHGLPVSLLRLKQKITPGAAAEAAAAQAVAGWADA</sequence>